<comment type="caution">
    <text evidence="3">The sequence shown here is derived from an EMBL/GenBank/DDBJ whole genome shotgun (WGS) entry which is preliminary data.</text>
</comment>
<evidence type="ECO:0000313" key="3">
    <source>
        <dbReference type="EMBL" id="MDR7273208.1"/>
    </source>
</evidence>
<evidence type="ECO:0000313" key="4">
    <source>
        <dbReference type="Proteomes" id="UP001180453"/>
    </source>
</evidence>
<keyword evidence="1" id="KW-0472">Membrane</keyword>
<name>A0ABU1YWV2_ROSSA</name>
<dbReference type="InterPro" id="IPR018247">
    <property type="entry name" value="EF_Hand_1_Ca_BS"/>
</dbReference>
<feature type="transmembrane region" description="Helical" evidence="1">
    <location>
        <begin position="267"/>
        <end position="285"/>
    </location>
</feature>
<organism evidence="3 4">
    <name type="scientific">Roseateles saccharophilus</name>
    <name type="common">Pseudomonas saccharophila</name>
    <dbReference type="NCBI Taxonomy" id="304"/>
    <lineage>
        <taxon>Bacteria</taxon>
        <taxon>Pseudomonadati</taxon>
        <taxon>Pseudomonadota</taxon>
        <taxon>Betaproteobacteria</taxon>
        <taxon>Burkholderiales</taxon>
        <taxon>Sphaerotilaceae</taxon>
        <taxon>Roseateles</taxon>
    </lineage>
</organism>
<keyword evidence="2" id="KW-0732">Signal</keyword>
<feature type="chain" id="PRO_5045567176" description="HupE/UreJ family protein" evidence="2">
    <location>
        <begin position="32"/>
        <end position="384"/>
    </location>
</feature>
<gene>
    <name evidence="3" type="ORF">J2X20_005898</name>
</gene>
<keyword evidence="4" id="KW-1185">Reference proteome</keyword>
<feature type="transmembrane region" description="Helical" evidence="1">
    <location>
        <begin position="297"/>
        <end position="315"/>
    </location>
</feature>
<proteinExistence type="predicted"/>
<keyword evidence="1" id="KW-1133">Transmembrane helix</keyword>
<dbReference type="InterPro" id="IPR032809">
    <property type="entry name" value="Put_HupE_UreJ"/>
</dbReference>
<evidence type="ECO:0000256" key="2">
    <source>
        <dbReference type="SAM" id="SignalP"/>
    </source>
</evidence>
<feature type="transmembrane region" description="Helical" evidence="1">
    <location>
        <begin position="359"/>
        <end position="381"/>
    </location>
</feature>
<accession>A0ABU1YWV2</accession>
<protein>
    <recommendedName>
        <fullName evidence="5">HupE/UreJ family protein</fullName>
    </recommendedName>
</protein>
<reference evidence="3 4" key="1">
    <citation type="submission" date="2023-07" db="EMBL/GenBank/DDBJ databases">
        <title>Sorghum-associated microbial communities from plants grown in Nebraska, USA.</title>
        <authorList>
            <person name="Schachtman D."/>
        </authorList>
    </citation>
    <scope>NUCLEOTIDE SEQUENCE [LARGE SCALE GENOMIC DNA]</scope>
    <source>
        <strain evidence="3 4">BE314</strain>
    </source>
</reference>
<feature type="transmembrane region" description="Helical" evidence="1">
    <location>
        <begin position="238"/>
        <end position="261"/>
    </location>
</feature>
<dbReference type="Proteomes" id="UP001180453">
    <property type="component" value="Unassembled WGS sequence"/>
</dbReference>
<dbReference type="Pfam" id="PF13795">
    <property type="entry name" value="HupE_UreJ_2"/>
    <property type="match status" value="1"/>
</dbReference>
<dbReference type="RefSeq" id="WP_310273331.1">
    <property type="nucleotide sequence ID" value="NZ_JAVDXU010000012.1"/>
</dbReference>
<evidence type="ECO:0008006" key="5">
    <source>
        <dbReference type="Google" id="ProtNLM"/>
    </source>
</evidence>
<sequence length="384" mass="41564">MLFTKLKQLVGAAAPILLSLPLMVFSPAASAHKSSDAYLQFQASPGSLQLRWDIALRDLDVELDIDTNADGVLTWAEVKQSLPKIEAYALAHIAIDGCALKPAGTALERRSDGAYAVLFLKSDCDLISLLGVHYGLFSDVDTTHRGIAKLQRTGQAVEVLLLDPSGFRAAHARPGSVESSQLHQARSDRTSAGQFLLEGVHHILSGYDHLLFLFCLVLTAPIQRTGKVWRAVGDRRAVILSTAGILTAFTVAHSITLALSALKIASVPPAVVEPAIAATIVLTAVDNLVPIFPLRRSIVAFCFGLIHGFGFASALSELELEVTRFVVALLEFNVGLEIGQLTAMSVALFLLYRLRRWRWYEVVVIGGGSIVAIAISTLWFVERF</sequence>
<dbReference type="EMBL" id="JAVDXU010000012">
    <property type="protein sequence ID" value="MDR7273208.1"/>
    <property type="molecule type" value="Genomic_DNA"/>
</dbReference>
<dbReference type="PROSITE" id="PS00018">
    <property type="entry name" value="EF_HAND_1"/>
    <property type="match status" value="1"/>
</dbReference>
<keyword evidence="1" id="KW-0812">Transmembrane</keyword>
<feature type="signal peptide" evidence="2">
    <location>
        <begin position="1"/>
        <end position="31"/>
    </location>
</feature>
<evidence type="ECO:0000256" key="1">
    <source>
        <dbReference type="SAM" id="Phobius"/>
    </source>
</evidence>
<feature type="transmembrane region" description="Helical" evidence="1">
    <location>
        <begin position="327"/>
        <end position="352"/>
    </location>
</feature>